<proteinExistence type="predicted"/>
<accession>A0ABR4APN8</accession>
<gene>
    <name evidence="1" type="ORF">N7G274_000754</name>
</gene>
<evidence type="ECO:0000313" key="2">
    <source>
        <dbReference type="Proteomes" id="UP001590950"/>
    </source>
</evidence>
<keyword evidence="2" id="KW-1185">Reference proteome</keyword>
<comment type="caution">
    <text evidence="1">The sequence shown here is derived from an EMBL/GenBank/DDBJ whole genome shotgun (WGS) entry which is preliminary data.</text>
</comment>
<reference evidence="1 2" key="1">
    <citation type="submission" date="2024-09" db="EMBL/GenBank/DDBJ databases">
        <title>Rethinking Asexuality: The Enigmatic Case of Functional Sexual Genes in Lepraria (Stereocaulaceae).</title>
        <authorList>
            <person name="Doellman M."/>
            <person name="Sun Y."/>
            <person name="Barcenas-Pena A."/>
            <person name="Lumbsch H.T."/>
            <person name="Grewe F."/>
        </authorList>
    </citation>
    <scope>NUCLEOTIDE SEQUENCE [LARGE SCALE GENOMIC DNA]</scope>
    <source>
        <strain evidence="1 2">Mercado 3170</strain>
    </source>
</reference>
<evidence type="ECO:0000313" key="1">
    <source>
        <dbReference type="EMBL" id="KAL2047712.1"/>
    </source>
</evidence>
<dbReference type="Proteomes" id="UP001590950">
    <property type="component" value="Unassembled WGS sequence"/>
</dbReference>
<dbReference type="EMBL" id="JBEFKJ010000002">
    <property type="protein sequence ID" value="KAL2047712.1"/>
    <property type="molecule type" value="Genomic_DNA"/>
</dbReference>
<protein>
    <submittedName>
        <fullName evidence="1">Uncharacterized protein</fullName>
    </submittedName>
</protein>
<organism evidence="1 2">
    <name type="scientific">Stereocaulon virgatum</name>
    <dbReference type="NCBI Taxonomy" id="373712"/>
    <lineage>
        <taxon>Eukaryota</taxon>
        <taxon>Fungi</taxon>
        <taxon>Dikarya</taxon>
        <taxon>Ascomycota</taxon>
        <taxon>Pezizomycotina</taxon>
        <taxon>Lecanoromycetes</taxon>
        <taxon>OSLEUM clade</taxon>
        <taxon>Lecanoromycetidae</taxon>
        <taxon>Lecanorales</taxon>
        <taxon>Lecanorineae</taxon>
        <taxon>Stereocaulaceae</taxon>
        <taxon>Stereocaulon</taxon>
    </lineage>
</organism>
<sequence>MPEILGGKPTFHSCILDEDVVGLSSDTSPSHEDVVRIIAILEDAGVPCCFIEEYALIYYGSGRKQNDRVLCVPDDQHKKATDLFTLHDTLLTPSRPSPMGGVGNLLRTFPRFKVVGQRDFWVIVTASYCNLPCKTADIVKSLGGLPYPKLSVYAQSLLDTQNGTDLEELIDGMDLSEEWGEKNLELDVDIDVEWARRRKDAVQAIGGNPAYLGLSTNPKQRRVAWQASVRRKKARMGLKKPAELYATRWRRHESQDPTCIRRNLI</sequence>
<name>A0ABR4APN8_9LECA</name>